<dbReference type="GO" id="GO:0000976">
    <property type="term" value="F:transcription cis-regulatory region binding"/>
    <property type="evidence" value="ECO:0007669"/>
    <property type="project" value="TreeGrafter"/>
</dbReference>
<reference evidence="8 9" key="1">
    <citation type="submission" date="2019-03" db="EMBL/GenBank/DDBJ databases">
        <title>Genomic Encyclopedia of Type Strains, Phase IV (KMG-IV): sequencing the most valuable type-strain genomes for metagenomic binning, comparative biology and taxonomic classification.</title>
        <authorList>
            <person name="Goeker M."/>
        </authorList>
    </citation>
    <scope>NUCLEOTIDE SEQUENCE [LARGE SCALE GENOMIC DNA]</scope>
    <source>
        <strain evidence="8 9">DSM 29481</strain>
    </source>
</reference>
<dbReference type="InterPro" id="IPR036388">
    <property type="entry name" value="WH-like_DNA-bd_sf"/>
</dbReference>
<accession>A0A4R3TLE4</accession>
<sequence>MLEGEDMVKVAIVEDDEIILEELSNCLKEWNFEVNKVDVAKDILQQLTTVNCDIVLLDVHLPNINGISVCRQFRKFSNAPVIFISSDADRMSMVSAYEYGGDDYIVKPFDKMVLIAKLNAFIRRMQQEADKEVLVWRGVELNLRTYQLKYQGKMMEITKNEMKILELLMSNPHVVISRSDMMMALWNSDCYVDDNTLSVNVGRLRKKLEDVFRIDDFIHTKKGTGYYI</sequence>
<dbReference type="Proteomes" id="UP000295773">
    <property type="component" value="Unassembled WGS sequence"/>
</dbReference>
<feature type="modified residue" description="4-aspartylphosphate" evidence="4">
    <location>
        <position position="58"/>
    </location>
</feature>
<dbReference type="Gene3D" id="3.40.50.2300">
    <property type="match status" value="1"/>
</dbReference>
<evidence type="ECO:0000256" key="3">
    <source>
        <dbReference type="ARBA" id="ARBA00023163"/>
    </source>
</evidence>
<keyword evidence="1" id="KW-0805">Transcription regulation</keyword>
<dbReference type="Gene3D" id="1.10.10.10">
    <property type="entry name" value="Winged helix-like DNA-binding domain superfamily/Winged helix DNA-binding domain"/>
    <property type="match status" value="1"/>
</dbReference>
<dbReference type="GO" id="GO:0005829">
    <property type="term" value="C:cytosol"/>
    <property type="evidence" value="ECO:0007669"/>
    <property type="project" value="TreeGrafter"/>
</dbReference>
<comment type="caution">
    <text evidence="8">The sequence shown here is derived from an EMBL/GenBank/DDBJ whole genome shotgun (WGS) entry which is preliminary data.</text>
</comment>
<dbReference type="GO" id="GO:0032993">
    <property type="term" value="C:protein-DNA complex"/>
    <property type="evidence" value="ECO:0007669"/>
    <property type="project" value="TreeGrafter"/>
</dbReference>
<keyword evidence="2 5" id="KW-0238">DNA-binding</keyword>
<dbReference type="InterPro" id="IPR039420">
    <property type="entry name" value="WalR-like"/>
</dbReference>
<keyword evidence="4" id="KW-0597">Phosphoprotein</keyword>
<dbReference type="InterPro" id="IPR001789">
    <property type="entry name" value="Sig_transdc_resp-reg_receiver"/>
</dbReference>
<organism evidence="8 9">
    <name type="scientific">Longicatena caecimuris</name>
    <dbReference type="NCBI Taxonomy" id="1796635"/>
    <lineage>
        <taxon>Bacteria</taxon>
        <taxon>Bacillati</taxon>
        <taxon>Bacillota</taxon>
        <taxon>Erysipelotrichia</taxon>
        <taxon>Erysipelotrichales</taxon>
        <taxon>Erysipelotrichaceae</taxon>
        <taxon>Longicatena</taxon>
    </lineage>
</organism>
<evidence type="ECO:0000259" key="6">
    <source>
        <dbReference type="PROSITE" id="PS50110"/>
    </source>
</evidence>
<evidence type="ECO:0000256" key="2">
    <source>
        <dbReference type="ARBA" id="ARBA00023125"/>
    </source>
</evidence>
<evidence type="ECO:0000259" key="7">
    <source>
        <dbReference type="PROSITE" id="PS51755"/>
    </source>
</evidence>
<gene>
    <name evidence="8" type="ORF">EDD61_10464</name>
</gene>
<dbReference type="CDD" id="cd00383">
    <property type="entry name" value="trans_reg_C"/>
    <property type="match status" value="1"/>
</dbReference>
<evidence type="ECO:0000256" key="4">
    <source>
        <dbReference type="PROSITE-ProRule" id="PRU00169"/>
    </source>
</evidence>
<dbReference type="SMART" id="SM00862">
    <property type="entry name" value="Trans_reg_C"/>
    <property type="match status" value="1"/>
</dbReference>
<name>A0A4R3TLE4_9FIRM</name>
<dbReference type="PANTHER" id="PTHR48111">
    <property type="entry name" value="REGULATOR OF RPOS"/>
    <property type="match status" value="1"/>
</dbReference>
<dbReference type="PROSITE" id="PS50110">
    <property type="entry name" value="RESPONSE_REGULATORY"/>
    <property type="match status" value="1"/>
</dbReference>
<dbReference type="PROSITE" id="PS51755">
    <property type="entry name" value="OMPR_PHOB"/>
    <property type="match status" value="1"/>
</dbReference>
<keyword evidence="3" id="KW-0804">Transcription</keyword>
<dbReference type="Pfam" id="PF00486">
    <property type="entry name" value="Trans_reg_C"/>
    <property type="match status" value="1"/>
</dbReference>
<evidence type="ECO:0000256" key="1">
    <source>
        <dbReference type="ARBA" id="ARBA00023015"/>
    </source>
</evidence>
<dbReference type="PANTHER" id="PTHR48111:SF43">
    <property type="entry name" value="STAGE 0 SPORULATION PROTEIN A HOMOLOG"/>
    <property type="match status" value="1"/>
</dbReference>
<evidence type="ECO:0000313" key="8">
    <source>
        <dbReference type="EMBL" id="TCU62426.1"/>
    </source>
</evidence>
<protein>
    <submittedName>
        <fullName evidence="8">DNA-binding response OmpR family regulator</fullName>
    </submittedName>
</protein>
<proteinExistence type="predicted"/>
<keyword evidence="9" id="KW-1185">Reference proteome</keyword>
<dbReference type="GO" id="GO:0006355">
    <property type="term" value="P:regulation of DNA-templated transcription"/>
    <property type="evidence" value="ECO:0007669"/>
    <property type="project" value="InterPro"/>
</dbReference>
<dbReference type="RefSeq" id="WP_008690255.1">
    <property type="nucleotide sequence ID" value="NZ_JADPGE010000034.1"/>
</dbReference>
<feature type="domain" description="OmpR/PhoB-type" evidence="7">
    <location>
        <begin position="131"/>
        <end position="228"/>
    </location>
</feature>
<dbReference type="EMBL" id="SMBP01000004">
    <property type="protein sequence ID" value="TCU62426.1"/>
    <property type="molecule type" value="Genomic_DNA"/>
</dbReference>
<feature type="DNA-binding region" description="OmpR/PhoB-type" evidence="5">
    <location>
        <begin position="131"/>
        <end position="228"/>
    </location>
</feature>
<dbReference type="Pfam" id="PF00072">
    <property type="entry name" value="Response_reg"/>
    <property type="match status" value="1"/>
</dbReference>
<dbReference type="GO" id="GO:0000156">
    <property type="term" value="F:phosphorelay response regulator activity"/>
    <property type="evidence" value="ECO:0007669"/>
    <property type="project" value="TreeGrafter"/>
</dbReference>
<evidence type="ECO:0000313" key="9">
    <source>
        <dbReference type="Proteomes" id="UP000295773"/>
    </source>
</evidence>
<feature type="domain" description="Response regulatory" evidence="6">
    <location>
        <begin position="9"/>
        <end position="122"/>
    </location>
</feature>
<dbReference type="InterPro" id="IPR001867">
    <property type="entry name" value="OmpR/PhoB-type_DNA-bd"/>
</dbReference>
<dbReference type="InterPro" id="IPR011006">
    <property type="entry name" value="CheY-like_superfamily"/>
</dbReference>
<dbReference type="SMART" id="SM00448">
    <property type="entry name" value="REC"/>
    <property type="match status" value="1"/>
</dbReference>
<dbReference type="SUPFAM" id="SSF52172">
    <property type="entry name" value="CheY-like"/>
    <property type="match status" value="1"/>
</dbReference>
<evidence type="ECO:0000256" key="5">
    <source>
        <dbReference type="PROSITE-ProRule" id="PRU01091"/>
    </source>
</evidence>
<dbReference type="AlphaFoldDB" id="A0A4R3TLE4"/>